<dbReference type="PANTHER" id="PTHR35010:SF2">
    <property type="entry name" value="BLL4672 PROTEIN"/>
    <property type="match status" value="1"/>
</dbReference>
<dbReference type="PANTHER" id="PTHR35010">
    <property type="entry name" value="BLL4672 PROTEIN-RELATED"/>
    <property type="match status" value="1"/>
</dbReference>
<dbReference type="InterPro" id="IPR001387">
    <property type="entry name" value="Cro/C1-type_HTH"/>
</dbReference>
<dbReference type="Proteomes" id="UP000033772">
    <property type="component" value="Unassembled WGS sequence"/>
</dbReference>
<dbReference type="InterPro" id="IPR010982">
    <property type="entry name" value="Lambda_DNA-bd_dom_sf"/>
</dbReference>
<feature type="domain" description="HTH cro/C1-type" evidence="1">
    <location>
        <begin position="34"/>
        <end position="81"/>
    </location>
</feature>
<gene>
    <name evidence="2" type="ORF">UG56_015900</name>
</gene>
<evidence type="ECO:0000313" key="3">
    <source>
        <dbReference type="Proteomes" id="UP000033772"/>
    </source>
</evidence>
<dbReference type="SMART" id="SM00530">
    <property type="entry name" value="HTH_XRE"/>
    <property type="match status" value="1"/>
</dbReference>
<name>A0A1J4N5J6_9ACTN</name>
<dbReference type="AlphaFoldDB" id="A0A1J4N5J6"/>
<accession>A0A1J4N5J6</accession>
<dbReference type="STRING" id="1844.UG56_015900"/>
<comment type="caution">
    <text evidence="2">The sequence shown here is derived from an EMBL/GenBank/DDBJ whole genome shotgun (WGS) entry which is preliminary data.</text>
</comment>
<dbReference type="RefSeq" id="WP_045550910.1">
    <property type="nucleotide sequence ID" value="NZ_JZDQ02000021.1"/>
</dbReference>
<dbReference type="PROSITE" id="PS50943">
    <property type="entry name" value="HTH_CROC1"/>
    <property type="match status" value="1"/>
</dbReference>
<evidence type="ECO:0000259" key="1">
    <source>
        <dbReference type="PROSITE" id="PS50943"/>
    </source>
</evidence>
<proteinExistence type="predicted"/>
<dbReference type="Gene3D" id="1.10.260.40">
    <property type="entry name" value="lambda repressor-like DNA-binding domains"/>
    <property type="match status" value="1"/>
</dbReference>
<dbReference type="EMBL" id="JZDQ02000021">
    <property type="protein sequence ID" value="OIJ25856.1"/>
    <property type="molecule type" value="Genomic_DNA"/>
</dbReference>
<sequence>MADNLLGDFLRARRAQITPAAAGIPDFGRRRVPGLRREEVATQAGMSVDYYVRLEQGRERSPSAQVLDALAQVLILDEDARLHLFQLAGVAPGARRTTPTQRVDPELRRLLDMWPDNPAIVLGRGYDLLAGNALAYALFGGFERGANLVVKIFLDPGGRSLYPDWEHVAAYTVAGLRMAYGEDPTEPRINEVVDMMLAQSPDFARLWERHEARRKRMESKRFRHPEVGEMTLWMNAFDVKSAPGQELIVYHAEPATQSADALKLLGTLAATRRTAEESRP</sequence>
<reference evidence="2" key="1">
    <citation type="submission" date="2016-10" db="EMBL/GenBank/DDBJ databases">
        <title>Draft Genome Sequence of Nocardioides luteus Strain BAFB, an Alkane-Degrading Bacterium Isolated from JP-7 Polluted Soil.</title>
        <authorList>
            <person name="Brown L."/>
            <person name="Ruiz O.N."/>
            <person name="Gunasekera T."/>
        </authorList>
    </citation>
    <scope>NUCLEOTIDE SEQUENCE [LARGE SCALE GENOMIC DNA]</scope>
    <source>
        <strain evidence="2">BAFB</strain>
    </source>
</reference>
<protein>
    <submittedName>
        <fullName evidence="2">Transcriptional regulator</fullName>
    </submittedName>
</protein>
<dbReference type="CDD" id="cd00093">
    <property type="entry name" value="HTH_XRE"/>
    <property type="match status" value="1"/>
</dbReference>
<dbReference type="InterPro" id="IPR041413">
    <property type="entry name" value="MLTR_LBD"/>
</dbReference>
<keyword evidence="3" id="KW-1185">Reference proteome</keyword>
<dbReference type="OrthoDB" id="3212310at2"/>
<dbReference type="Gene3D" id="3.30.450.180">
    <property type="match status" value="1"/>
</dbReference>
<dbReference type="SUPFAM" id="SSF47413">
    <property type="entry name" value="lambda repressor-like DNA-binding domains"/>
    <property type="match status" value="1"/>
</dbReference>
<evidence type="ECO:0000313" key="2">
    <source>
        <dbReference type="EMBL" id="OIJ25856.1"/>
    </source>
</evidence>
<organism evidence="2 3">
    <name type="scientific">Nocardioides luteus</name>
    <dbReference type="NCBI Taxonomy" id="1844"/>
    <lineage>
        <taxon>Bacteria</taxon>
        <taxon>Bacillati</taxon>
        <taxon>Actinomycetota</taxon>
        <taxon>Actinomycetes</taxon>
        <taxon>Propionibacteriales</taxon>
        <taxon>Nocardioidaceae</taxon>
        <taxon>Nocardioides</taxon>
    </lineage>
</organism>
<dbReference type="Pfam" id="PF13560">
    <property type="entry name" value="HTH_31"/>
    <property type="match status" value="1"/>
</dbReference>
<dbReference type="Pfam" id="PF17765">
    <property type="entry name" value="MLTR_LBD"/>
    <property type="match status" value="1"/>
</dbReference>
<dbReference type="GO" id="GO:0003677">
    <property type="term" value="F:DNA binding"/>
    <property type="evidence" value="ECO:0007669"/>
    <property type="project" value="InterPro"/>
</dbReference>